<evidence type="ECO:0000313" key="8">
    <source>
        <dbReference type="Proteomes" id="UP001172083"/>
    </source>
</evidence>
<feature type="binding site" evidence="6">
    <location>
        <position position="199"/>
    </location>
    <ligand>
        <name>Zn(2+)</name>
        <dbReference type="ChEBI" id="CHEBI:29105"/>
    </ligand>
</feature>
<evidence type="ECO:0000313" key="7">
    <source>
        <dbReference type="EMBL" id="MDN5213391.1"/>
    </source>
</evidence>
<comment type="cofactor">
    <cofactor evidence="6">
        <name>Zn(2+)</name>
        <dbReference type="ChEBI" id="CHEBI:29105"/>
    </cofactor>
    <text evidence="6">Binds 1 zinc ion per subunit.</text>
</comment>
<evidence type="ECO:0000256" key="4">
    <source>
        <dbReference type="ARBA" id="ARBA00022833"/>
    </source>
</evidence>
<dbReference type="PANTHER" id="PTHR38461">
    <property type="entry name" value="4-DEOXY-L-THREO-5-HEXOSULOSE-URONATE KETOL-ISOMERASE"/>
    <property type="match status" value="1"/>
</dbReference>
<comment type="pathway">
    <text evidence="6">Glycan metabolism; pectin degradation; 2-dehydro-3-deoxy-D-gluconate from pectin: step 4/5.</text>
</comment>
<dbReference type="CDD" id="cd20491">
    <property type="entry name" value="cupin_KduI_C"/>
    <property type="match status" value="1"/>
</dbReference>
<comment type="function">
    <text evidence="6">Catalyzes the isomerization of 5-dehydro-4-deoxy-D-glucuronate to 3-deoxy-D-glycero-2,5-hexodiulosonate.</text>
</comment>
<dbReference type="InterPro" id="IPR027449">
    <property type="entry name" value="KduI_N"/>
</dbReference>
<dbReference type="RefSeq" id="WP_346758731.1">
    <property type="nucleotide sequence ID" value="NZ_JAUJEB010000003.1"/>
</dbReference>
<sequence length="279" mass="31429">MIKEIRFASHPEDVKKYTTKQLRDHYLLENVMEAGEITALYTMHDRLVTLGVVPTENTISLPAIDDFTKASFFTERRELGIINVGGAGTVVVDGEAFSLDKKECLYIGKGKQEIKFGSEAGNAPAEFYINSCPAHKTYPTQKGTIKDANRVDLGSKASCNERTIFQYIHPDGIQSCQLVMGFTELKNGSIWNTFPPHTHLRRMEVYFYFDMPEDQMVLHLMGTPEETRHLVLNNKQAVISPEWSIHSGAGSSAYSFIWAMAGENKEFTDMDGCKLEDIR</sequence>
<dbReference type="EMBL" id="JAUJEB010000003">
    <property type="protein sequence ID" value="MDN5213391.1"/>
    <property type="molecule type" value="Genomic_DNA"/>
</dbReference>
<dbReference type="InterPro" id="IPR021120">
    <property type="entry name" value="KduI/IolB_isomerase"/>
</dbReference>
<dbReference type="Gene3D" id="2.60.120.520">
    <property type="entry name" value="pectin degrading enzyme 5-keto 4- deoxyuronate isomerase, domain 1"/>
    <property type="match status" value="1"/>
</dbReference>
<proteinExistence type="inferred from homology"/>
<dbReference type="EC" id="5.3.1.17" evidence="6"/>
<evidence type="ECO:0000256" key="3">
    <source>
        <dbReference type="ARBA" id="ARBA00022723"/>
    </source>
</evidence>
<dbReference type="Gene3D" id="2.60.120.10">
    <property type="entry name" value="Jelly Rolls"/>
    <property type="match status" value="1"/>
</dbReference>
<evidence type="ECO:0000256" key="6">
    <source>
        <dbReference type="HAMAP-Rule" id="MF_00687"/>
    </source>
</evidence>
<keyword evidence="4 6" id="KW-0862">Zinc</keyword>
<keyword evidence="5 6" id="KW-0413">Isomerase</keyword>
<evidence type="ECO:0000256" key="1">
    <source>
        <dbReference type="ARBA" id="ARBA00000552"/>
    </source>
</evidence>
<protein>
    <recommendedName>
        <fullName evidence="6">4-deoxy-L-threo-5-hexosulose-uronate ketol-isomerase</fullName>
        <ecNumber evidence="6">5.3.1.17</ecNumber>
    </recommendedName>
    <alternativeName>
        <fullName evidence="6">5-keto-4-deoxyuronate isomerase</fullName>
    </alternativeName>
    <alternativeName>
        <fullName evidence="6">DKI isomerase</fullName>
    </alternativeName>
</protein>
<dbReference type="CDD" id="cd20294">
    <property type="entry name" value="cupin_KduI_N"/>
    <property type="match status" value="1"/>
</dbReference>
<comment type="catalytic activity">
    <reaction evidence="1 6">
        <text>5-dehydro-4-deoxy-D-glucuronate = 3-deoxy-D-glycero-2,5-hexodiulosonate</text>
        <dbReference type="Rhea" id="RHEA:23896"/>
        <dbReference type="ChEBI" id="CHEBI:17117"/>
        <dbReference type="ChEBI" id="CHEBI:29071"/>
        <dbReference type="EC" id="5.3.1.17"/>
    </reaction>
</comment>
<reference evidence="7" key="1">
    <citation type="submission" date="2023-06" db="EMBL/GenBank/DDBJ databases">
        <title>Genomic of Agaribacillus aureum.</title>
        <authorList>
            <person name="Wang G."/>
        </authorList>
    </citation>
    <scope>NUCLEOTIDE SEQUENCE</scope>
    <source>
        <strain evidence="7">BMA12</strain>
    </source>
</reference>
<gene>
    <name evidence="6 7" type="primary">kduI</name>
    <name evidence="7" type="ORF">QQ020_15075</name>
</gene>
<dbReference type="HAMAP" id="MF_00687">
    <property type="entry name" value="KduI"/>
    <property type="match status" value="1"/>
</dbReference>
<feature type="binding site" evidence="6">
    <location>
        <position position="197"/>
    </location>
    <ligand>
        <name>Zn(2+)</name>
        <dbReference type="ChEBI" id="CHEBI:29105"/>
    </ligand>
</feature>
<evidence type="ECO:0000256" key="2">
    <source>
        <dbReference type="ARBA" id="ARBA00008086"/>
    </source>
</evidence>
<keyword evidence="3 6" id="KW-0479">Metal-binding</keyword>
<accession>A0ABT8L838</accession>
<keyword evidence="8" id="KW-1185">Reference proteome</keyword>
<dbReference type="SUPFAM" id="SSF51182">
    <property type="entry name" value="RmlC-like cupins"/>
    <property type="match status" value="1"/>
</dbReference>
<comment type="similarity">
    <text evidence="2 6">Belongs to the KduI family.</text>
</comment>
<dbReference type="InterPro" id="IPR007045">
    <property type="entry name" value="KduI"/>
</dbReference>
<dbReference type="InterPro" id="IPR014710">
    <property type="entry name" value="RmlC-like_jellyroll"/>
</dbReference>
<dbReference type="InterPro" id="IPR011051">
    <property type="entry name" value="RmlC_Cupin_sf"/>
</dbReference>
<dbReference type="Pfam" id="PF04962">
    <property type="entry name" value="KduI"/>
    <property type="match status" value="1"/>
</dbReference>
<organism evidence="7 8">
    <name type="scientific">Agaribacillus aureus</name>
    <dbReference type="NCBI Taxonomy" id="3051825"/>
    <lineage>
        <taxon>Bacteria</taxon>
        <taxon>Pseudomonadati</taxon>
        <taxon>Bacteroidota</taxon>
        <taxon>Cytophagia</taxon>
        <taxon>Cytophagales</taxon>
        <taxon>Splendidivirgaceae</taxon>
        <taxon>Agaribacillus</taxon>
    </lineage>
</organism>
<feature type="binding site" evidence="6">
    <location>
        <position position="246"/>
    </location>
    <ligand>
        <name>Zn(2+)</name>
        <dbReference type="ChEBI" id="CHEBI:29105"/>
    </ligand>
</feature>
<dbReference type="PANTHER" id="PTHR38461:SF1">
    <property type="entry name" value="4-DEOXY-L-THREO-5-HEXOSULOSE-URONATE KETOL-ISOMERASE"/>
    <property type="match status" value="1"/>
</dbReference>
<comment type="caution">
    <text evidence="7">The sequence shown here is derived from an EMBL/GenBank/DDBJ whole genome shotgun (WGS) entry which is preliminary data.</text>
</comment>
<evidence type="ECO:0000256" key="5">
    <source>
        <dbReference type="ARBA" id="ARBA00023235"/>
    </source>
</evidence>
<feature type="binding site" evidence="6">
    <location>
        <position position="204"/>
    </location>
    <ligand>
        <name>Zn(2+)</name>
        <dbReference type="ChEBI" id="CHEBI:29105"/>
    </ligand>
</feature>
<dbReference type="Proteomes" id="UP001172083">
    <property type="component" value="Unassembled WGS sequence"/>
</dbReference>
<name>A0ABT8L838_9BACT</name>
<dbReference type="GO" id="GO:0008697">
    <property type="term" value="F:4-deoxy-L-threo-5-hexosulose-uronate ketol-isomerase activity"/>
    <property type="evidence" value="ECO:0007669"/>
    <property type="project" value="UniProtKB-EC"/>
</dbReference>
<dbReference type="NCBIfam" id="NF002091">
    <property type="entry name" value="PRK00924.1"/>
    <property type="match status" value="1"/>
</dbReference>
<dbReference type="PIRSF" id="PIRSF006625">
    <property type="entry name" value="KduI"/>
    <property type="match status" value="1"/>
</dbReference>